<dbReference type="PRINTS" id="PR00344">
    <property type="entry name" value="BCTRLSENSOR"/>
</dbReference>
<evidence type="ECO:0000256" key="1">
    <source>
        <dbReference type="ARBA" id="ARBA00000085"/>
    </source>
</evidence>
<dbReference type="InterPro" id="IPR011006">
    <property type="entry name" value="CheY-like_superfamily"/>
</dbReference>
<dbReference type="PANTHER" id="PTHR45339:SF1">
    <property type="entry name" value="HYBRID SIGNAL TRANSDUCTION HISTIDINE KINASE J"/>
    <property type="match status" value="1"/>
</dbReference>
<dbReference type="PROSITE" id="PS50110">
    <property type="entry name" value="RESPONSE_REGULATORY"/>
    <property type="match status" value="1"/>
</dbReference>
<dbReference type="GO" id="GO:0005886">
    <property type="term" value="C:plasma membrane"/>
    <property type="evidence" value="ECO:0007669"/>
    <property type="project" value="UniProtKB-SubCell"/>
</dbReference>
<name>A0A653EAS5_9PSED</name>
<keyword evidence="4" id="KW-0997">Cell inner membrane</keyword>
<dbReference type="SMART" id="SM00388">
    <property type="entry name" value="HisKA"/>
    <property type="match status" value="1"/>
</dbReference>
<evidence type="ECO:0000256" key="4">
    <source>
        <dbReference type="ARBA" id="ARBA00022519"/>
    </source>
</evidence>
<keyword evidence="14" id="KW-0472">Membrane</keyword>
<evidence type="ECO:0000256" key="5">
    <source>
        <dbReference type="ARBA" id="ARBA00022553"/>
    </source>
</evidence>
<feature type="modified residue" description="4-aspartylphosphate" evidence="13">
    <location>
        <position position="556"/>
    </location>
</feature>
<dbReference type="FunFam" id="1.10.287.130:FF:000002">
    <property type="entry name" value="Two-component osmosensing histidine kinase"/>
    <property type="match status" value="1"/>
</dbReference>
<dbReference type="Gene3D" id="3.40.50.2300">
    <property type="match status" value="1"/>
</dbReference>
<dbReference type="Pfam" id="PF09984">
    <property type="entry name" value="sCache_4"/>
    <property type="match status" value="1"/>
</dbReference>
<evidence type="ECO:0000256" key="9">
    <source>
        <dbReference type="ARBA" id="ARBA00022840"/>
    </source>
</evidence>
<feature type="transmembrane region" description="Helical" evidence="14">
    <location>
        <begin position="163"/>
        <end position="182"/>
    </location>
</feature>
<organism evidence="18">
    <name type="scientific">Pseudomonas marincola</name>
    <dbReference type="NCBI Taxonomy" id="437900"/>
    <lineage>
        <taxon>Bacteria</taxon>
        <taxon>Pseudomonadati</taxon>
        <taxon>Pseudomonadota</taxon>
        <taxon>Gammaproteobacteria</taxon>
        <taxon>Pseudomonadales</taxon>
        <taxon>Pseudomonadaceae</taxon>
        <taxon>Pseudomonas</taxon>
    </lineage>
</organism>
<dbReference type="GO" id="GO:0000155">
    <property type="term" value="F:phosphorelay sensor kinase activity"/>
    <property type="evidence" value="ECO:0007669"/>
    <property type="project" value="InterPro"/>
</dbReference>
<comment type="subunit">
    <text evidence="11">At low DSF concentrations, interacts with RpfF.</text>
</comment>
<evidence type="ECO:0000256" key="13">
    <source>
        <dbReference type="PROSITE-ProRule" id="PRU00169"/>
    </source>
</evidence>
<reference evidence="18" key="1">
    <citation type="submission" date="2019-02" db="EMBL/GenBank/DDBJ databases">
        <authorList>
            <consortium name="Genoscope - CEA"/>
            <person name="William W."/>
        </authorList>
    </citation>
    <scope>NUCLEOTIDE SEQUENCE [LARGE SCALE GENOMIC DNA]</scope>
    <source>
        <strain evidence="18">YSy11</strain>
    </source>
</reference>
<dbReference type="AlphaFoldDB" id="A0A653EAS5"/>
<comment type="subcellular location">
    <subcellularLocation>
        <location evidence="2">Cell inner membrane</location>
        <topology evidence="2">Multi-pass membrane protein</topology>
    </subcellularLocation>
</comment>
<dbReference type="InterPro" id="IPR001789">
    <property type="entry name" value="Sig_transdc_resp-reg_receiver"/>
</dbReference>
<dbReference type="Pfam" id="PF00512">
    <property type="entry name" value="HisKA"/>
    <property type="match status" value="1"/>
</dbReference>
<dbReference type="SUPFAM" id="SSF55874">
    <property type="entry name" value="ATPase domain of HSP90 chaperone/DNA topoisomerase II/histidine kinase"/>
    <property type="match status" value="1"/>
</dbReference>
<keyword evidence="14" id="KW-0812">Transmembrane</keyword>
<evidence type="ECO:0000256" key="3">
    <source>
        <dbReference type="ARBA" id="ARBA00012438"/>
    </source>
</evidence>
<dbReference type="InterPro" id="IPR003661">
    <property type="entry name" value="HisK_dim/P_dom"/>
</dbReference>
<dbReference type="PANTHER" id="PTHR45339">
    <property type="entry name" value="HYBRID SIGNAL TRANSDUCTION HISTIDINE KINASE J"/>
    <property type="match status" value="1"/>
</dbReference>
<dbReference type="CDD" id="cd16922">
    <property type="entry name" value="HATPase_EvgS-ArcB-TorS-like"/>
    <property type="match status" value="1"/>
</dbReference>
<accession>A0A653EAS5</accession>
<dbReference type="Pfam" id="PF02518">
    <property type="entry name" value="HATPase_c"/>
    <property type="match status" value="1"/>
</dbReference>
<keyword evidence="8 18" id="KW-0418">Kinase</keyword>
<evidence type="ECO:0000256" key="6">
    <source>
        <dbReference type="ARBA" id="ARBA00022679"/>
    </source>
</evidence>
<keyword evidence="7" id="KW-0547">Nucleotide-binding</keyword>
<sequence>MTLNRHWSIHTRIQLISIGPALLVTILLISYFTYSRLGDLRETLRSNGQLIADHLAPASAHGMEEDNLGALDALLESALSNPYVRFLEIRDAQNNVLLYREKGQSTEHAPANLMVFEAPVEHSPLALGKATDTRNSPHVLGKVTVGVSDEVLRQQQHDALIKAALLALMALILAFIVARHLARRLSRPISSMVNAVTEISAGNYQAHITEPDNTELGTLARHINSLAKSLDHTGREHQQAFAELLQTREEAEQANRAKSDFLAMMSHELRTPMNGVLGMLQLLETTDMNDEQQEYNALAVESTEHLLKVINDILDFSRIERRAIELEYLSFNLQQLLNNSLQAFQHTAKQLGLELIMDAQPGLELIEVKADPTRIRQIVVNLIGNALKFTQQGSVTLKTRWQQLDDQVLWFSCSVSDTGIGIAPEQLEHMFSPFQQADSSISRRYGGTGLGLSIAKTLAECMSGSLVAVSKQGHGSTFTLELPLPFTHQSQQPVNLSQKPLPNNHHHVLLVEDNPVNQTVIEAMLRSLGYKVDLVEDGAQAVSMQNHQRYAAILMDCRLPVMDGYEATRQIRQLKHCKKLPIIALTANALQGDREACLNAGMNDYLAKPFKRADLHKVLERWLNAQNSEHGQSEEST</sequence>
<evidence type="ECO:0000259" key="16">
    <source>
        <dbReference type="PROSITE" id="PS50110"/>
    </source>
</evidence>
<keyword evidence="6 18" id="KW-0808">Transferase</keyword>
<dbReference type="SUPFAM" id="SSF52172">
    <property type="entry name" value="CheY-like"/>
    <property type="match status" value="1"/>
</dbReference>
<dbReference type="SUPFAM" id="SSF47384">
    <property type="entry name" value="Homodimeric domain of signal transducing histidine kinase"/>
    <property type="match status" value="1"/>
</dbReference>
<dbReference type="CDD" id="cd00082">
    <property type="entry name" value="HisKA"/>
    <property type="match status" value="1"/>
</dbReference>
<evidence type="ECO:0000313" key="18">
    <source>
        <dbReference type="EMBL" id="VEV99375.1"/>
    </source>
</evidence>
<dbReference type="InterPro" id="IPR019247">
    <property type="entry name" value="Histidine_kinase_BarA_N"/>
</dbReference>
<dbReference type="EC" id="2.7.13.3" evidence="3"/>
<dbReference type="Pfam" id="PF00672">
    <property type="entry name" value="HAMP"/>
    <property type="match status" value="1"/>
</dbReference>
<dbReference type="RefSeq" id="WP_150549463.1">
    <property type="nucleotide sequence ID" value="NZ_LR215729.2"/>
</dbReference>
<evidence type="ECO:0000256" key="11">
    <source>
        <dbReference type="ARBA" id="ARBA00064003"/>
    </source>
</evidence>
<dbReference type="InterPro" id="IPR036097">
    <property type="entry name" value="HisK_dim/P_sf"/>
</dbReference>
<protein>
    <recommendedName>
        <fullName evidence="12">Sensory/regulatory protein RpfC</fullName>
        <ecNumber evidence="3">2.7.13.3</ecNumber>
    </recommendedName>
</protein>
<evidence type="ECO:0000256" key="2">
    <source>
        <dbReference type="ARBA" id="ARBA00004429"/>
    </source>
</evidence>
<dbReference type="Pfam" id="PF00072">
    <property type="entry name" value="Response_reg"/>
    <property type="match status" value="1"/>
</dbReference>
<feature type="domain" description="Histidine kinase" evidence="15">
    <location>
        <begin position="264"/>
        <end position="486"/>
    </location>
</feature>
<dbReference type="EMBL" id="LR215729">
    <property type="protein sequence ID" value="VEV99375.1"/>
    <property type="molecule type" value="Genomic_DNA"/>
</dbReference>
<dbReference type="SMART" id="SM00448">
    <property type="entry name" value="REC"/>
    <property type="match status" value="1"/>
</dbReference>
<dbReference type="InterPro" id="IPR004358">
    <property type="entry name" value="Sig_transdc_His_kin-like_C"/>
</dbReference>
<evidence type="ECO:0000256" key="14">
    <source>
        <dbReference type="SAM" id="Phobius"/>
    </source>
</evidence>
<dbReference type="PROSITE" id="PS50885">
    <property type="entry name" value="HAMP"/>
    <property type="match status" value="1"/>
</dbReference>
<dbReference type="CDD" id="cd06225">
    <property type="entry name" value="HAMP"/>
    <property type="match status" value="1"/>
</dbReference>
<dbReference type="Gene3D" id="6.10.340.10">
    <property type="match status" value="1"/>
</dbReference>
<evidence type="ECO:0000256" key="10">
    <source>
        <dbReference type="ARBA" id="ARBA00023012"/>
    </source>
</evidence>
<feature type="domain" description="HAMP" evidence="17">
    <location>
        <begin position="183"/>
        <end position="235"/>
    </location>
</feature>
<keyword evidence="5 13" id="KW-0597">Phosphoprotein</keyword>
<feature type="domain" description="Response regulatory" evidence="16">
    <location>
        <begin position="507"/>
        <end position="623"/>
    </location>
</feature>
<keyword evidence="9" id="KW-0067">ATP-binding</keyword>
<dbReference type="SMART" id="SM00387">
    <property type="entry name" value="HATPase_c"/>
    <property type="match status" value="1"/>
</dbReference>
<evidence type="ECO:0000256" key="8">
    <source>
        <dbReference type="ARBA" id="ARBA00022777"/>
    </source>
</evidence>
<feature type="transmembrane region" description="Helical" evidence="14">
    <location>
        <begin position="12"/>
        <end position="34"/>
    </location>
</feature>
<dbReference type="FunFam" id="3.30.565.10:FF:000010">
    <property type="entry name" value="Sensor histidine kinase RcsC"/>
    <property type="match status" value="1"/>
</dbReference>
<gene>
    <name evidence="18" type="ORF">PMYSY11_4332</name>
</gene>
<proteinExistence type="predicted"/>
<evidence type="ECO:0000256" key="7">
    <source>
        <dbReference type="ARBA" id="ARBA00022741"/>
    </source>
</evidence>
<keyword evidence="14" id="KW-1133">Transmembrane helix</keyword>
<dbReference type="InterPro" id="IPR003594">
    <property type="entry name" value="HATPase_dom"/>
</dbReference>
<evidence type="ECO:0000259" key="17">
    <source>
        <dbReference type="PROSITE" id="PS50885"/>
    </source>
</evidence>
<evidence type="ECO:0000256" key="12">
    <source>
        <dbReference type="ARBA" id="ARBA00068150"/>
    </source>
</evidence>
<dbReference type="InterPro" id="IPR003660">
    <property type="entry name" value="HAMP_dom"/>
</dbReference>
<dbReference type="GO" id="GO:0005524">
    <property type="term" value="F:ATP binding"/>
    <property type="evidence" value="ECO:0007669"/>
    <property type="project" value="UniProtKB-KW"/>
</dbReference>
<keyword evidence="4" id="KW-1003">Cell membrane</keyword>
<dbReference type="SMART" id="SM00304">
    <property type="entry name" value="HAMP"/>
    <property type="match status" value="1"/>
</dbReference>
<keyword evidence="10" id="KW-0902">Two-component regulatory system</keyword>
<dbReference type="CDD" id="cd17546">
    <property type="entry name" value="REC_hyHK_CKI1_RcsC-like"/>
    <property type="match status" value="1"/>
</dbReference>
<dbReference type="InterPro" id="IPR005467">
    <property type="entry name" value="His_kinase_dom"/>
</dbReference>
<dbReference type="SUPFAM" id="SSF158472">
    <property type="entry name" value="HAMP domain-like"/>
    <property type="match status" value="1"/>
</dbReference>
<comment type="catalytic activity">
    <reaction evidence="1">
        <text>ATP + protein L-histidine = ADP + protein N-phospho-L-histidine.</text>
        <dbReference type="EC" id="2.7.13.3"/>
    </reaction>
</comment>
<dbReference type="PROSITE" id="PS50109">
    <property type="entry name" value="HIS_KIN"/>
    <property type="match status" value="1"/>
</dbReference>
<dbReference type="Gene3D" id="3.30.565.10">
    <property type="entry name" value="Histidine kinase-like ATPase, C-terminal domain"/>
    <property type="match status" value="1"/>
</dbReference>
<evidence type="ECO:0000259" key="15">
    <source>
        <dbReference type="PROSITE" id="PS50109"/>
    </source>
</evidence>
<dbReference type="Gene3D" id="1.10.287.130">
    <property type="match status" value="1"/>
</dbReference>
<dbReference type="InterPro" id="IPR036890">
    <property type="entry name" value="HATPase_C_sf"/>
</dbReference>